<feature type="region of interest" description="Disordered" evidence="1">
    <location>
        <begin position="12"/>
        <end position="39"/>
    </location>
</feature>
<evidence type="ECO:0000313" key="3">
    <source>
        <dbReference type="Proteomes" id="UP000032735"/>
    </source>
</evidence>
<reference evidence="2 3" key="1">
    <citation type="submission" date="2013-07" db="EMBL/GenBank/DDBJ databases">
        <authorList>
            <person name="Genoscope - CEA"/>
        </authorList>
    </citation>
    <scope>NUCLEOTIDE SEQUENCE [LARGE SCALE GENOMIC DNA]</scope>
    <source>
        <strain evidence="2 3">G6</strain>
    </source>
</reference>
<protein>
    <submittedName>
        <fullName evidence="2">Uncharacterized protein</fullName>
    </submittedName>
</protein>
<evidence type="ECO:0000313" key="2">
    <source>
        <dbReference type="EMBL" id="CDG23136.1"/>
    </source>
</evidence>
<dbReference type="KEGG" id="xpo:XPG1_3504"/>
<organism evidence="2 3">
    <name type="scientific">Xenorhabdus poinarii G6</name>
    <dbReference type="NCBI Taxonomy" id="1354304"/>
    <lineage>
        <taxon>Bacteria</taxon>
        <taxon>Pseudomonadati</taxon>
        <taxon>Pseudomonadota</taxon>
        <taxon>Gammaproteobacteria</taxon>
        <taxon>Enterobacterales</taxon>
        <taxon>Morganellaceae</taxon>
        <taxon>Xenorhabdus</taxon>
    </lineage>
</organism>
<keyword evidence="3" id="KW-1185">Reference proteome</keyword>
<gene>
    <name evidence="2" type="ORF">XPG1_3504</name>
</gene>
<evidence type="ECO:0000256" key="1">
    <source>
        <dbReference type="SAM" id="MobiDB-lite"/>
    </source>
</evidence>
<feature type="compositionally biased region" description="Basic and acidic residues" evidence="1">
    <location>
        <begin position="18"/>
        <end position="28"/>
    </location>
</feature>
<name>A0A068R891_9GAMM</name>
<proteinExistence type="predicted"/>
<sequence length="58" mass="6698">MVYLNDFYTKKNKKHAHENKIQKNDCQRRKSPYNAPPLTDATLIQAAPGREKKAKINA</sequence>
<dbReference type="AlphaFoldDB" id="A0A068R891"/>
<dbReference type="HOGENOM" id="CLU_3031475_0_0_6"/>
<dbReference type="Proteomes" id="UP000032735">
    <property type="component" value="Chromosome"/>
</dbReference>
<accession>A0A068R891</accession>
<dbReference type="EMBL" id="FO704551">
    <property type="protein sequence ID" value="CDG23136.1"/>
    <property type="molecule type" value="Genomic_DNA"/>
</dbReference>